<dbReference type="PANTHER" id="PTHR11496">
    <property type="entry name" value="ALCOHOL DEHYDROGENASE"/>
    <property type="match status" value="1"/>
</dbReference>
<organism evidence="6 7">
    <name type="scientific">Desulfoscipio geothermicus DSM 3669</name>
    <dbReference type="NCBI Taxonomy" id="1121426"/>
    <lineage>
        <taxon>Bacteria</taxon>
        <taxon>Bacillati</taxon>
        <taxon>Bacillota</taxon>
        <taxon>Clostridia</taxon>
        <taxon>Eubacteriales</taxon>
        <taxon>Desulfallaceae</taxon>
        <taxon>Desulfoscipio</taxon>
    </lineage>
</organism>
<proteinExistence type="inferred from homology"/>
<dbReference type="Gene3D" id="3.40.50.1970">
    <property type="match status" value="1"/>
</dbReference>
<evidence type="ECO:0000313" key="7">
    <source>
        <dbReference type="Proteomes" id="UP000199584"/>
    </source>
</evidence>
<dbReference type="STRING" id="39060.SAMN05660706_11539"/>
<evidence type="ECO:0000256" key="2">
    <source>
        <dbReference type="ARBA" id="ARBA00023002"/>
    </source>
</evidence>
<name>A0A1I6DR06_9FIRM</name>
<dbReference type="SUPFAM" id="SSF56796">
    <property type="entry name" value="Dehydroquinate synthase-like"/>
    <property type="match status" value="1"/>
</dbReference>
<dbReference type="InterPro" id="IPR056798">
    <property type="entry name" value="ADH_Fe_C"/>
</dbReference>
<dbReference type="PROSITE" id="PS00913">
    <property type="entry name" value="ADH_IRON_1"/>
    <property type="match status" value="1"/>
</dbReference>
<dbReference type="EMBL" id="FOYM01000015">
    <property type="protein sequence ID" value="SFR07797.1"/>
    <property type="molecule type" value="Genomic_DNA"/>
</dbReference>
<sequence length="387" mass="40622">MLDFNFSFAVKTKVLFGNGVVSQHLPGAIRDMGCARVLLVTDPGIVKSGLVDKVKSLLTGSGLTFEVFSEVEPDPGLETVHKAADFMSRFKPDCLVALGGGSSIDIAKAIRVLHDNRGKIGDYAGVNKVKVKPTVPLLAIPTTAGTGSEVTVFAVLSDWEQNIKVTITSEYLAPDVAFVDPLMMISAPSGITAASGIDALSHAVEAYVSTIASPVSSILALRAVELISASLRPAVANGNDLVARTNVALGSLLAGMAFNNAFLGLTHSIGAALSGHVHVSHGVAIGLLLPYVMKYNSMAKPDKFTDLARAMGEHIEGKSLHKAASLAPRAIKTLVKNIGLPTQLKEIGISEDSLAAIAETALKHGMIKFNPRVPTREDILGILKNAY</sequence>
<keyword evidence="3" id="KW-0520">NAD</keyword>
<evidence type="ECO:0000259" key="4">
    <source>
        <dbReference type="Pfam" id="PF00465"/>
    </source>
</evidence>
<dbReference type="InterPro" id="IPR039697">
    <property type="entry name" value="Alcohol_dehydrogenase_Fe"/>
</dbReference>
<dbReference type="GO" id="GO:0004022">
    <property type="term" value="F:alcohol dehydrogenase (NAD+) activity"/>
    <property type="evidence" value="ECO:0007669"/>
    <property type="project" value="TreeGrafter"/>
</dbReference>
<dbReference type="InterPro" id="IPR001670">
    <property type="entry name" value="ADH_Fe/GldA"/>
</dbReference>
<dbReference type="AlphaFoldDB" id="A0A1I6DR06"/>
<gene>
    <name evidence="6" type="ORF">SAMN05660706_11539</name>
</gene>
<protein>
    <submittedName>
        <fullName evidence="6">Alcohol dehydrogenase</fullName>
    </submittedName>
</protein>
<dbReference type="Pfam" id="PF25137">
    <property type="entry name" value="ADH_Fe_C"/>
    <property type="match status" value="1"/>
</dbReference>
<evidence type="ECO:0000313" key="6">
    <source>
        <dbReference type="EMBL" id="SFR07797.1"/>
    </source>
</evidence>
<accession>A0A1I6DR06</accession>
<dbReference type="OrthoDB" id="5445534at2"/>
<keyword evidence="7" id="KW-1185">Reference proteome</keyword>
<feature type="domain" description="Alcohol dehydrogenase iron-type/glycerol dehydrogenase GldA" evidence="4">
    <location>
        <begin position="12"/>
        <end position="181"/>
    </location>
</feature>
<dbReference type="Pfam" id="PF00465">
    <property type="entry name" value="Fe-ADH"/>
    <property type="match status" value="1"/>
</dbReference>
<dbReference type="FunFam" id="1.20.1090.10:FF:000001">
    <property type="entry name" value="Aldehyde-alcohol dehydrogenase"/>
    <property type="match status" value="1"/>
</dbReference>
<evidence type="ECO:0000256" key="3">
    <source>
        <dbReference type="ARBA" id="ARBA00023027"/>
    </source>
</evidence>
<keyword evidence="2" id="KW-0560">Oxidoreductase</keyword>
<dbReference type="FunFam" id="3.40.50.1970:FF:000003">
    <property type="entry name" value="Alcohol dehydrogenase, iron-containing"/>
    <property type="match status" value="1"/>
</dbReference>
<dbReference type="CDD" id="cd08551">
    <property type="entry name" value="Fe-ADH"/>
    <property type="match status" value="1"/>
</dbReference>
<dbReference type="RefSeq" id="WP_092483668.1">
    <property type="nucleotide sequence ID" value="NZ_FOYM01000015.1"/>
</dbReference>
<dbReference type="GO" id="GO:0046872">
    <property type="term" value="F:metal ion binding"/>
    <property type="evidence" value="ECO:0007669"/>
    <property type="project" value="InterPro"/>
</dbReference>
<evidence type="ECO:0000256" key="1">
    <source>
        <dbReference type="ARBA" id="ARBA00007358"/>
    </source>
</evidence>
<dbReference type="Gene3D" id="1.20.1090.10">
    <property type="entry name" value="Dehydroquinate synthase-like - alpha domain"/>
    <property type="match status" value="1"/>
</dbReference>
<dbReference type="InterPro" id="IPR018211">
    <property type="entry name" value="ADH_Fe_CS"/>
</dbReference>
<evidence type="ECO:0000259" key="5">
    <source>
        <dbReference type="Pfam" id="PF25137"/>
    </source>
</evidence>
<dbReference type="Proteomes" id="UP000199584">
    <property type="component" value="Unassembled WGS sequence"/>
</dbReference>
<feature type="domain" description="Fe-containing alcohol dehydrogenase-like C-terminal" evidence="5">
    <location>
        <begin position="192"/>
        <end position="387"/>
    </location>
</feature>
<comment type="similarity">
    <text evidence="1">Belongs to the iron-containing alcohol dehydrogenase family.</text>
</comment>
<dbReference type="PANTHER" id="PTHR11496:SF102">
    <property type="entry name" value="ALCOHOL DEHYDROGENASE 4"/>
    <property type="match status" value="1"/>
</dbReference>
<reference evidence="7" key="1">
    <citation type="submission" date="2016-10" db="EMBL/GenBank/DDBJ databases">
        <authorList>
            <person name="Varghese N."/>
            <person name="Submissions S."/>
        </authorList>
    </citation>
    <scope>NUCLEOTIDE SEQUENCE [LARGE SCALE GENOMIC DNA]</scope>
    <source>
        <strain evidence="7">DSM 3669</strain>
    </source>
</reference>